<dbReference type="PANTHER" id="PTHR35792">
    <property type="entry name" value="GENERAL STRESS PROTEIN"/>
    <property type="match status" value="1"/>
</dbReference>
<dbReference type="InterPro" id="IPR024623">
    <property type="entry name" value="YtxH"/>
</dbReference>
<evidence type="ECO:0000256" key="1">
    <source>
        <dbReference type="SAM" id="MobiDB-lite"/>
    </source>
</evidence>
<dbReference type="AlphaFoldDB" id="A0A0V8JIU7"/>
<sequence>MKEENVKQVVNRGSKELLVGTIVGSVVGVATALLVAPKSGKELRASIQDQANQALAKTGQVKESVYAKGQDLKQRTARISQVVSEQSVQVVNKVKSLRPSTEELEAAATTERTEVEEETIGEVPTLEAESQIKQELENIETEVNELEQSVEEVK</sequence>
<evidence type="ECO:0000256" key="2">
    <source>
        <dbReference type="SAM" id="Phobius"/>
    </source>
</evidence>
<dbReference type="Proteomes" id="UP000053681">
    <property type="component" value="Unassembled WGS sequence"/>
</dbReference>
<organism evidence="3 4">
    <name type="scientific">Priestia veravalensis</name>
    <dbReference type="NCBI Taxonomy" id="1414648"/>
    <lineage>
        <taxon>Bacteria</taxon>
        <taxon>Bacillati</taxon>
        <taxon>Bacillota</taxon>
        <taxon>Bacilli</taxon>
        <taxon>Bacillales</taxon>
        <taxon>Bacillaceae</taxon>
        <taxon>Priestia</taxon>
    </lineage>
</organism>
<proteinExistence type="predicted"/>
<protein>
    <recommendedName>
        <fullName evidence="5">Gas vesicle protein</fullName>
    </recommendedName>
</protein>
<keyword evidence="2" id="KW-1133">Transmembrane helix</keyword>
<feature type="transmembrane region" description="Helical" evidence="2">
    <location>
        <begin position="17"/>
        <end position="36"/>
    </location>
</feature>
<evidence type="ECO:0008006" key="5">
    <source>
        <dbReference type="Google" id="ProtNLM"/>
    </source>
</evidence>
<evidence type="ECO:0000313" key="4">
    <source>
        <dbReference type="Proteomes" id="UP000053681"/>
    </source>
</evidence>
<dbReference type="RefSeq" id="WP_025910835.1">
    <property type="nucleotide sequence ID" value="NZ_KQ758673.1"/>
</dbReference>
<name>A0A0V8JIU7_9BACI</name>
<feature type="region of interest" description="Disordered" evidence="1">
    <location>
        <begin position="100"/>
        <end position="129"/>
    </location>
</feature>
<comment type="caution">
    <text evidence="3">The sequence shown here is derived from an EMBL/GenBank/DDBJ whole genome shotgun (WGS) entry which is preliminary data.</text>
</comment>
<gene>
    <name evidence="3" type="ORF">AS180_15675</name>
</gene>
<reference evidence="3 4" key="1">
    <citation type="submission" date="2015-11" db="EMBL/GenBank/DDBJ databases">
        <title>Bacillus caseinolyticus sp nov.</title>
        <authorList>
            <person name="Dastager S.G."/>
            <person name="Mawlankar R."/>
        </authorList>
    </citation>
    <scope>NUCLEOTIDE SEQUENCE [LARGE SCALE GENOMIC DNA]</scope>
    <source>
        <strain evidence="3 4">SGD-V-76</strain>
    </source>
</reference>
<dbReference type="Pfam" id="PF12732">
    <property type="entry name" value="YtxH"/>
    <property type="match status" value="1"/>
</dbReference>
<keyword evidence="2" id="KW-0472">Membrane</keyword>
<dbReference type="EMBL" id="LNQP01000058">
    <property type="protein sequence ID" value="KSU86971.1"/>
    <property type="molecule type" value="Genomic_DNA"/>
</dbReference>
<dbReference type="PANTHER" id="PTHR35792:SF2">
    <property type="entry name" value="GENERAL STRESS PROTEIN"/>
    <property type="match status" value="1"/>
</dbReference>
<keyword evidence="4" id="KW-1185">Reference proteome</keyword>
<dbReference type="InterPro" id="IPR052928">
    <property type="entry name" value="Desiccation-related_membrane"/>
</dbReference>
<keyword evidence="2" id="KW-0812">Transmembrane</keyword>
<accession>A0A0V8JIU7</accession>
<dbReference type="GeneID" id="93683084"/>
<evidence type="ECO:0000313" key="3">
    <source>
        <dbReference type="EMBL" id="KSU86971.1"/>
    </source>
</evidence>